<evidence type="ECO:0000313" key="1">
    <source>
        <dbReference type="EMBL" id="KAK3221878.1"/>
    </source>
</evidence>
<dbReference type="PANTHER" id="PTHR33710">
    <property type="entry name" value="BNAC02G09200D PROTEIN"/>
    <property type="match status" value="1"/>
</dbReference>
<dbReference type="InterPro" id="IPR036691">
    <property type="entry name" value="Endo/exonu/phosph_ase_sf"/>
</dbReference>
<reference evidence="1" key="1">
    <citation type="journal article" date="2023" name="Plant J.">
        <title>Genome sequences and population genomics provide insights into the demographic history, inbreeding, and mutation load of two 'living fossil' tree species of Dipteronia.</title>
        <authorList>
            <person name="Feng Y."/>
            <person name="Comes H.P."/>
            <person name="Chen J."/>
            <person name="Zhu S."/>
            <person name="Lu R."/>
            <person name="Zhang X."/>
            <person name="Li P."/>
            <person name="Qiu J."/>
            <person name="Olsen K.M."/>
            <person name="Qiu Y."/>
        </authorList>
    </citation>
    <scope>NUCLEOTIDE SEQUENCE</scope>
    <source>
        <strain evidence="1">NBL</strain>
    </source>
</reference>
<dbReference type="Gene3D" id="3.60.10.10">
    <property type="entry name" value="Endonuclease/exonuclease/phosphatase"/>
    <property type="match status" value="1"/>
</dbReference>
<sequence length="194" mass="22125">MYKLSLTGILVGDGQGDFNEILSEDEKLGGAQKPRGQLESFQDALDDCGLQDLGYTGPPFTWCNKRNGEEMVQERFDRCVGNFPWISLLRGASVKHFKFWRSDHRPIILDVRLEERGTGSDSQISARRFHFEECWADRDGCASIIARSFQNSSSMYLRTSKKGLGRIFVGWRGSWTSFWIKRRPIGDRGQGNYG</sequence>
<organism evidence="1 2">
    <name type="scientific">Dipteronia sinensis</name>
    <dbReference type="NCBI Taxonomy" id="43782"/>
    <lineage>
        <taxon>Eukaryota</taxon>
        <taxon>Viridiplantae</taxon>
        <taxon>Streptophyta</taxon>
        <taxon>Embryophyta</taxon>
        <taxon>Tracheophyta</taxon>
        <taxon>Spermatophyta</taxon>
        <taxon>Magnoliopsida</taxon>
        <taxon>eudicotyledons</taxon>
        <taxon>Gunneridae</taxon>
        <taxon>Pentapetalae</taxon>
        <taxon>rosids</taxon>
        <taxon>malvids</taxon>
        <taxon>Sapindales</taxon>
        <taxon>Sapindaceae</taxon>
        <taxon>Hippocastanoideae</taxon>
        <taxon>Acereae</taxon>
        <taxon>Dipteronia</taxon>
    </lineage>
</organism>
<protein>
    <submittedName>
        <fullName evidence="1">Uncharacterized protein</fullName>
    </submittedName>
</protein>
<dbReference type="EMBL" id="JANJYJ010000003">
    <property type="protein sequence ID" value="KAK3221878.1"/>
    <property type="molecule type" value="Genomic_DNA"/>
</dbReference>
<keyword evidence="2" id="KW-1185">Reference proteome</keyword>
<evidence type="ECO:0000313" key="2">
    <source>
        <dbReference type="Proteomes" id="UP001281410"/>
    </source>
</evidence>
<dbReference type="Proteomes" id="UP001281410">
    <property type="component" value="Unassembled WGS sequence"/>
</dbReference>
<name>A0AAE0APK9_9ROSI</name>
<dbReference type="AlphaFoldDB" id="A0AAE0APK9"/>
<dbReference type="SUPFAM" id="SSF56219">
    <property type="entry name" value="DNase I-like"/>
    <property type="match status" value="1"/>
</dbReference>
<comment type="caution">
    <text evidence="1">The sequence shown here is derived from an EMBL/GenBank/DDBJ whole genome shotgun (WGS) entry which is preliminary data.</text>
</comment>
<dbReference type="PANTHER" id="PTHR33710:SF71">
    <property type="entry name" value="ENDONUCLEASE_EXONUCLEASE_PHOSPHATASE DOMAIN-CONTAINING PROTEIN"/>
    <property type="match status" value="1"/>
</dbReference>
<proteinExistence type="predicted"/>
<accession>A0AAE0APK9</accession>
<gene>
    <name evidence="1" type="ORF">Dsin_008903</name>
</gene>